<dbReference type="Proteomes" id="UP000264310">
    <property type="component" value="Unassembled WGS sequence"/>
</dbReference>
<sequence>MKHNEIHFRSQADRQNEIRLEDNYRQLGNAAILAAASYCGGKRVAQSHAALPQFQNAGK</sequence>
<accession>A0A371XAZ2</accession>
<evidence type="ECO:0000313" key="1">
    <source>
        <dbReference type="EMBL" id="RFC66214.1"/>
    </source>
</evidence>
<comment type="caution">
    <text evidence="1">The sequence shown here is derived from an EMBL/GenBank/DDBJ whole genome shotgun (WGS) entry which is preliminary data.</text>
</comment>
<dbReference type="OrthoDB" id="7916673at2"/>
<keyword evidence="2" id="KW-1185">Reference proteome</keyword>
<gene>
    <name evidence="1" type="ORF">DYI37_01760</name>
</gene>
<protein>
    <submittedName>
        <fullName evidence="1">Uncharacterized protein</fullName>
    </submittedName>
</protein>
<name>A0A371XAZ2_9HYPH</name>
<dbReference type="EMBL" id="QURL01000001">
    <property type="protein sequence ID" value="RFC66214.1"/>
    <property type="molecule type" value="Genomic_DNA"/>
</dbReference>
<dbReference type="AlphaFoldDB" id="A0A371XAZ2"/>
<organism evidence="1 2">
    <name type="scientific">Fulvimarina endophytica</name>
    <dbReference type="NCBI Taxonomy" id="2293836"/>
    <lineage>
        <taxon>Bacteria</taxon>
        <taxon>Pseudomonadati</taxon>
        <taxon>Pseudomonadota</taxon>
        <taxon>Alphaproteobacteria</taxon>
        <taxon>Hyphomicrobiales</taxon>
        <taxon>Aurantimonadaceae</taxon>
        <taxon>Fulvimarina</taxon>
    </lineage>
</organism>
<dbReference type="RefSeq" id="WP_116681465.1">
    <property type="nucleotide sequence ID" value="NZ_QURL01000001.1"/>
</dbReference>
<proteinExistence type="predicted"/>
<evidence type="ECO:0000313" key="2">
    <source>
        <dbReference type="Proteomes" id="UP000264310"/>
    </source>
</evidence>
<reference evidence="1 2" key="1">
    <citation type="submission" date="2018-08" db="EMBL/GenBank/DDBJ databases">
        <title>Fulvimarina sp. 85, whole genome shotgun sequence.</title>
        <authorList>
            <person name="Tuo L."/>
        </authorList>
    </citation>
    <scope>NUCLEOTIDE SEQUENCE [LARGE SCALE GENOMIC DNA]</scope>
    <source>
        <strain evidence="1 2">85</strain>
    </source>
</reference>